<feature type="transmembrane region" description="Helical" evidence="1">
    <location>
        <begin position="21"/>
        <end position="38"/>
    </location>
</feature>
<reference evidence="2 3" key="1">
    <citation type="journal article" date="2019" name="Int. J. Syst. Evol. Microbiol.">
        <title>The Global Catalogue of Microorganisms (GCM) 10K type strain sequencing project: providing services to taxonomists for standard genome sequencing and annotation.</title>
        <authorList>
            <consortium name="The Broad Institute Genomics Platform"/>
            <consortium name="The Broad Institute Genome Sequencing Center for Infectious Disease"/>
            <person name="Wu L."/>
            <person name="Ma J."/>
        </authorList>
    </citation>
    <scope>NUCLEOTIDE SEQUENCE [LARGE SCALE GENOMIC DNA]</scope>
    <source>
        <strain evidence="2 3">DSM 26526</strain>
    </source>
</reference>
<comment type="caution">
    <text evidence="2">The sequence shown here is derived from an EMBL/GenBank/DDBJ whole genome shotgun (WGS) entry which is preliminary data.</text>
</comment>
<dbReference type="Proteomes" id="UP001596460">
    <property type="component" value="Unassembled WGS sequence"/>
</dbReference>
<evidence type="ECO:0000313" key="2">
    <source>
        <dbReference type="EMBL" id="MFC7131203.1"/>
    </source>
</evidence>
<evidence type="ECO:0000256" key="1">
    <source>
        <dbReference type="SAM" id="Phobius"/>
    </source>
</evidence>
<evidence type="ECO:0000313" key="3">
    <source>
        <dbReference type="Proteomes" id="UP001596460"/>
    </source>
</evidence>
<dbReference type="AlphaFoldDB" id="A0ABD5XN97"/>
<proteinExistence type="predicted"/>
<keyword evidence="1" id="KW-0472">Membrane</keyword>
<keyword evidence="1" id="KW-0812">Transmembrane</keyword>
<name>A0ABD5XN97_9EURY</name>
<keyword evidence="1" id="KW-1133">Transmembrane helix</keyword>
<protein>
    <submittedName>
        <fullName evidence="2">Uncharacterized protein</fullName>
    </submittedName>
</protein>
<organism evidence="2 3">
    <name type="scientific">Haloferax chudinovii</name>
    <dbReference type="NCBI Taxonomy" id="1109010"/>
    <lineage>
        <taxon>Archaea</taxon>
        <taxon>Methanobacteriati</taxon>
        <taxon>Methanobacteriota</taxon>
        <taxon>Stenosarchaea group</taxon>
        <taxon>Halobacteria</taxon>
        <taxon>Halobacteriales</taxon>
        <taxon>Haloferacaceae</taxon>
        <taxon>Haloferax</taxon>
    </lineage>
</organism>
<feature type="transmembrane region" description="Helical" evidence="1">
    <location>
        <begin position="90"/>
        <end position="108"/>
    </location>
</feature>
<keyword evidence="3" id="KW-1185">Reference proteome</keyword>
<feature type="transmembrane region" description="Helical" evidence="1">
    <location>
        <begin position="58"/>
        <end position="78"/>
    </location>
</feature>
<dbReference type="EMBL" id="JBHTAB010000013">
    <property type="protein sequence ID" value="MFC7131203.1"/>
    <property type="molecule type" value="Genomic_DNA"/>
</dbReference>
<accession>A0ABD5XN97</accession>
<sequence>MDTTDSSEPTWGEEQSPTRRLSYVGAALTIIVAGNHILSPDHGLFKLLAILSADPGLLVFDPRPAAFVLSGVALLVGLSLSRNAPNIRPYYFAGILLAVTYIVGYFAWHFTGHGGFLPGREPLLHGVSPLENVIAHLTGDVFAALSKITEAALVVVLGILYVESK</sequence>
<feature type="transmembrane region" description="Helical" evidence="1">
    <location>
        <begin position="141"/>
        <end position="162"/>
    </location>
</feature>
<gene>
    <name evidence="2" type="ORF">ACFQI8_17685</name>
</gene>
<dbReference type="RefSeq" id="WP_390247146.1">
    <property type="nucleotide sequence ID" value="NZ_JBHTAB010000013.1"/>
</dbReference>